<proteinExistence type="predicted"/>
<feature type="compositionally biased region" description="Basic and acidic residues" evidence="1">
    <location>
        <begin position="100"/>
        <end position="119"/>
    </location>
</feature>
<evidence type="ECO:0000256" key="1">
    <source>
        <dbReference type="SAM" id="MobiDB-lite"/>
    </source>
</evidence>
<reference evidence="2" key="1">
    <citation type="journal article" date="2020" name="J. Eukaryot. Microbiol.">
        <title>De novo Sequencing, Assembly and Annotation of the Transcriptome for the Free-Living Testate Amoeba Arcella intermedia.</title>
        <authorList>
            <person name="Ribeiro G.M."/>
            <person name="Porfirio-Sousa A.L."/>
            <person name="Maurer-Alcala X.X."/>
            <person name="Katz L.A."/>
            <person name="Lahr D.J.G."/>
        </authorList>
    </citation>
    <scope>NUCLEOTIDE SEQUENCE</scope>
</reference>
<accession>A0A6B2LMR4</accession>
<dbReference type="EMBL" id="GIBP01009256">
    <property type="protein sequence ID" value="NDV38225.1"/>
    <property type="molecule type" value="Transcribed_RNA"/>
</dbReference>
<feature type="compositionally biased region" description="Basic residues" evidence="1">
    <location>
        <begin position="153"/>
        <end position="162"/>
    </location>
</feature>
<feature type="region of interest" description="Disordered" evidence="1">
    <location>
        <begin position="100"/>
        <end position="162"/>
    </location>
</feature>
<evidence type="ECO:0000313" key="2">
    <source>
        <dbReference type="EMBL" id="NDV38225.1"/>
    </source>
</evidence>
<dbReference type="AlphaFoldDB" id="A0A6B2LMR4"/>
<protein>
    <submittedName>
        <fullName evidence="2">Uncharacterized protein</fullName>
    </submittedName>
</protein>
<feature type="compositionally biased region" description="Basic and acidic residues" evidence="1">
    <location>
        <begin position="127"/>
        <end position="138"/>
    </location>
</feature>
<organism evidence="2">
    <name type="scientific">Arcella intermedia</name>
    <dbReference type="NCBI Taxonomy" id="1963864"/>
    <lineage>
        <taxon>Eukaryota</taxon>
        <taxon>Amoebozoa</taxon>
        <taxon>Tubulinea</taxon>
        <taxon>Elardia</taxon>
        <taxon>Arcellinida</taxon>
        <taxon>Sphaerothecina</taxon>
        <taxon>Arcellidae</taxon>
        <taxon>Arcella</taxon>
    </lineage>
</organism>
<name>A0A6B2LMR4_9EUKA</name>
<sequence length="162" mass="19736">MKEKADLYEQFVKGGNLDPKELEKKGFLVDFEQKNWDDQEPEENNNFFHEDIERENQRLRWEKETKEAIEQEEKMKEKKREERIALNLIIVESQKGREKLLQAQESKKKQAQARKEMIKQRALQKKTKLESQIEEQKQQEQQLLQQQKEDKNKKRLHMKINS</sequence>